<reference evidence="3 4" key="1">
    <citation type="submission" date="2022-05" db="EMBL/GenBank/DDBJ databases">
        <authorList>
            <consortium name="Genoscope - CEA"/>
            <person name="William W."/>
        </authorList>
    </citation>
    <scope>NUCLEOTIDE SEQUENCE [LARGE SCALE GENOMIC DNA]</scope>
</reference>
<gene>
    <name evidence="3" type="ORF">PLOB_00044362</name>
</gene>
<dbReference type="InterPro" id="IPR006202">
    <property type="entry name" value="Neur_chan_lig-bd"/>
</dbReference>
<name>A0ABN8PJJ0_9CNID</name>
<dbReference type="Pfam" id="PF02931">
    <property type="entry name" value="Neur_chan_LBD"/>
    <property type="match status" value="1"/>
</dbReference>
<dbReference type="InterPro" id="IPR036734">
    <property type="entry name" value="Neur_chan_lig-bd_sf"/>
</dbReference>
<protein>
    <recommendedName>
        <fullName evidence="2">Neurotransmitter-gated ion-channel ligand-binding domain-containing protein</fullName>
    </recommendedName>
</protein>
<dbReference type="Proteomes" id="UP001159405">
    <property type="component" value="Unassembled WGS sequence"/>
</dbReference>
<dbReference type="EMBL" id="CALNXK010000075">
    <property type="protein sequence ID" value="CAH3145111.1"/>
    <property type="molecule type" value="Genomic_DNA"/>
</dbReference>
<feature type="domain" description="Neurotransmitter-gated ion-channel ligand-binding" evidence="2">
    <location>
        <begin position="107"/>
        <end position="148"/>
    </location>
</feature>
<organism evidence="3 4">
    <name type="scientific">Porites lobata</name>
    <dbReference type="NCBI Taxonomy" id="104759"/>
    <lineage>
        <taxon>Eukaryota</taxon>
        <taxon>Metazoa</taxon>
        <taxon>Cnidaria</taxon>
        <taxon>Anthozoa</taxon>
        <taxon>Hexacorallia</taxon>
        <taxon>Scleractinia</taxon>
        <taxon>Fungiina</taxon>
        <taxon>Poritidae</taxon>
        <taxon>Porites</taxon>
    </lineage>
</organism>
<dbReference type="Gene3D" id="2.70.170.10">
    <property type="entry name" value="Neurotransmitter-gated ion-channel ligand-binding domain"/>
    <property type="match status" value="1"/>
</dbReference>
<sequence>MAFSQLVDFLTLDKSGNTQAFVLSGDFFFVTLFVYTTVLLFCLCKRVGWPAAEISDAQTAKLQAGHPTFSYKQGDIGEVTLRYSDLECIRFGIFTVLVSLNVTFPAVFKNQFWTNNRLSWNPDEFEGITVINVSPKIVWKPDILLYNK</sequence>
<keyword evidence="1" id="KW-0812">Transmembrane</keyword>
<accession>A0ABN8PJJ0</accession>
<feature type="transmembrane region" description="Helical" evidence="1">
    <location>
        <begin position="20"/>
        <end position="43"/>
    </location>
</feature>
<keyword evidence="1" id="KW-1133">Transmembrane helix</keyword>
<keyword evidence="1" id="KW-0472">Membrane</keyword>
<evidence type="ECO:0000259" key="2">
    <source>
        <dbReference type="Pfam" id="PF02931"/>
    </source>
</evidence>
<comment type="caution">
    <text evidence="3">The sequence shown here is derived from an EMBL/GenBank/DDBJ whole genome shotgun (WGS) entry which is preliminary data.</text>
</comment>
<keyword evidence="4" id="KW-1185">Reference proteome</keyword>
<evidence type="ECO:0000313" key="3">
    <source>
        <dbReference type="EMBL" id="CAH3145111.1"/>
    </source>
</evidence>
<evidence type="ECO:0000256" key="1">
    <source>
        <dbReference type="SAM" id="Phobius"/>
    </source>
</evidence>
<proteinExistence type="predicted"/>
<evidence type="ECO:0000313" key="4">
    <source>
        <dbReference type="Proteomes" id="UP001159405"/>
    </source>
</evidence>
<dbReference type="SUPFAM" id="SSF63712">
    <property type="entry name" value="Nicotinic receptor ligand binding domain-like"/>
    <property type="match status" value="1"/>
</dbReference>